<dbReference type="InterPro" id="IPR024775">
    <property type="entry name" value="DinB-like"/>
</dbReference>
<accession>A0ABT9ZJK4</accession>
<dbReference type="Pfam" id="PF12867">
    <property type="entry name" value="DinB_2"/>
    <property type="match status" value="1"/>
</dbReference>
<protein>
    <submittedName>
        <fullName evidence="2">Damage-inducible protein DinB</fullName>
    </submittedName>
</protein>
<gene>
    <name evidence="2" type="ORF">J2S19_003779</name>
</gene>
<proteinExistence type="predicted"/>
<evidence type="ECO:0000259" key="1">
    <source>
        <dbReference type="Pfam" id="PF12867"/>
    </source>
</evidence>
<dbReference type="Proteomes" id="UP001234495">
    <property type="component" value="Unassembled WGS sequence"/>
</dbReference>
<feature type="domain" description="DinB-like" evidence="1">
    <location>
        <begin position="8"/>
        <end position="147"/>
    </location>
</feature>
<dbReference type="SUPFAM" id="SSF109854">
    <property type="entry name" value="DinB/YfiT-like putative metalloenzymes"/>
    <property type="match status" value="1"/>
</dbReference>
<reference evidence="2 3" key="1">
    <citation type="submission" date="2023-07" db="EMBL/GenBank/DDBJ databases">
        <title>Genomic Encyclopedia of Type Strains, Phase IV (KMG-IV): sequencing the most valuable type-strain genomes for metagenomic binning, comparative biology and taxonomic classification.</title>
        <authorList>
            <person name="Goeker M."/>
        </authorList>
    </citation>
    <scope>NUCLEOTIDE SEQUENCE [LARGE SCALE GENOMIC DNA]</scope>
    <source>
        <strain evidence="2 3">DSM 29005</strain>
    </source>
</reference>
<sequence>MEHYLMRQLQFARQNTMKLVKDVDDIKSENFIKGFNNHIKWNLGHIYVVHERFAFHFVGEELMLPEAYLPLFSPGTKPLEVNEPMPSMEELTNALNTQITRIERRLSNRLKEQVTTPYTTSTGLYLQSVEEFLSFCLYHEGMHFATIKAMKQLLS</sequence>
<dbReference type="EMBL" id="JAUSUD010000021">
    <property type="protein sequence ID" value="MDQ0232468.1"/>
    <property type="molecule type" value="Genomic_DNA"/>
</dbReference>
<name>A0ABT9ZJK4_9BACI</name>
<organism evidence="2 3">
    <name type="scientific">Metabacillus malikii</name>
    <dbReference type="NCBI Taxonomy" id="1504265"/>
    <lineage>
        <taxon>Bacteria</taxon>
        <taxon>Bacillati</taxon>
        <taxon>Bacillota</taxon>
        <taxon>Bacilli</taxon>
        <taxon>Bacillales</taxon>
        <taxon>Bacillaceae</taxon>
        <taxon>Metabacillus</taxon>
    </lineage>
</organism>
<dbReference type="RefSeq" id="WP_307344482.1">
    <property type="nucleotide sequence ID" value="NZ_JAUSUD010000021.1"/>
</dbReference>
<evidence type="ECO:0000313" key="3">
    <source>
        <dbReference type="Proteomes" id="UP001234495"/>
    </source>
</evidence>
<keyword evidence="3" id="KW-1185">Reference proteome</keyword>
<dbReference type="InterPro" id="IPR034660">
    <property type="entry name" value="DinB/YfiT-like"/>
</dbReference>
<comment type="caution">
    <text evidence="2">The sequence shown here is derived from an EMBL/GenBank/DDBJ whole genome shotgun (WGS) entry which is preliminary data.</text>
</comment>
<evidence type="ECO:0000313" key="2">
    <source>
        <dbReference type="EMBL" id="MDQ0232468.1"/>
    </source>
</evidence>
<dbReference type="Gene3D" id="1.20.120.450">
    <property type="entry name" value="dinb family like domain"/>
    <property type="match status" value="1"/>
</dbReference>